<name>A0A7I7KTQ7_9MYCO</name>
<accession>A0A7I7KTQ7</accession>
<dbReference type="KEGG" id="mcoo:MCOO_11010"/>
<evidence type="ECO:0000313" key="5">
    <source>
        <dbReference type="EMBL" id="BBX45086.1"/>
    </source>
</evidence>
<dbReference type="AlphaFoldDB" id="A0A7I7KTQ7"/>
<dbReference type="GO" id="GO:0004499">
    <property type="term" value="F:N,N-dimethylaniline monooxygenase activity"/>
    <property type="evidence" value="ECO:0007669"/>
    <property type="project" value="InterPro"/>
</dbReference>
<organism evidence="5 6">
    <name type="scientific">Mycobacterium cookii</name>
    <dbReference type="NCBI Taxonomy" id="1775"/>
    <lineage>
        <taxon>Bacteria</taxon>
        <taxon>Bacillati</taxon>
        <taxon>Actinomycetota</taxon>
        <taxon>Actinomycetes</taxon>
        <taxon>Mycobacteriales</taxon>
        <taxon>Mycobacteriaceae</taxon>
        <taxon>Mycobacterium</taxon>
    </lineage>
</organism>
<dbReference type="Proteomes" id="UP000465866">
    <property type="component" value="Chromosome"/>
</dbReference>
<dbReference type="PANTHER" id="PTHR42877:SF4">
    <property type="entry name" value="FAD_NAD(P)-BINDING DOMAIN-CONTAINING PROTEIN-RELATED"/>
    <property type="match status" value="1"/>
</dbReference>
<evidence type="ECO:0000256" key="3">
    <source>
        <dbReference type="ARBA" id="ARBA00022827"/>
    </source>
</evidence>
<reference evidence="5 6" key="1">
    <citation type="journal article" date="2019" name="Emerg. Microbes Infect.">
        <title>Comprehensive subspecies identification of 175 nontuberculous mycobacteria species based on 7547 genomic profiles.</title>
        <authorList>
            <person name="Matsumoto Y."/>
            <person name="Kinjo T."/>
            <person name="Motooka D."/>
            <person name="Nabeya D."/>
            <person name="Jung N."/>
            <person name="Uechi K."/>
            <person name="Horii T."/>
            <person name="Iida T."/>
            <person name="Fujita J."/>
            <person name="Nakamura S."/>
        </authorList>
    </citation>
    <scope>NUCLEOTIDE SEQUENCE [LARGE SCALE GENOMIC DNA]</scope>
    <source>
        <strain evidence="5 6">JCM 12404</strain>
    </source>
</reference>
<dbReference type="PRINTS" id="PR00469">
    <property type="entry name" value="PNDRDTASEII"/>
</dbReference>
<keyword evidence="5" id="KW-0503">Monooxygenase</keyword>
<evidence type="ECO:0000256" key="4">
    <source>
        <dbReference type="ARBA" id="ARBA00023002"/>
    </source>
</evidence>
<dbReference type="GO" id="GO:0050661">
    <property type="term" value="F:NADP binding"/>
    <property type="evidence" value="ECO:0007669"/>
    <property type="project" value="InterPro"/>
</dbReference>
<dbReference type="InterPro" id="IPR036188">
    <property type="entry name" value="FAD/NAD-bd_sf"/>
</dbReference>
<dbReference type="Pfam" id="PF00743">
    <property type="entry name" value="FMO-like"/>
    <property type="match status" value="1"/>
</dbReference>
<dbReference type="InterPro" id="IPR020946">
    <property type="entry name" value="Flavin_mOase-like"/>
</dbReference>
<dbReference type="SUPFAM" id="SSF51905">
    <property type="entry name" value="FAD/NAD(P)-binding domain"/>
    <property type="match status" value="2"/>
</dbReference>
<dbReference type="EMBL" id="AP022569">
    <property type="protein sequence ID" value="BBX45086.1"/>
    <property type="molecule type" value="Genomic_DNA"/>
</dbReference>
<protein>
    <submittedName>
        <fullName evidence="5">Putative monooxygenase</fullName>
    </submittedName>
</protein>
<proteinExistence type="inferred from homology"/>
<evidence type="ECO:0000256" key="1">
    <source>
        <dbReference type="ARBA" id="ARBA00010139"/>
    </source>
</evidence>
<dbReference type="PANTHER" id="PTHR42877">
    <property type="entry name" value="L-ORNITHINE N(5)-MONOOXYGENASE-RELATED"/>
    <property type="match status" value="1"/>
</dbReference>
<dbReference type="InterPro" id="IPR051209">
    <property type="entry name" value="FAD-bind_Monooxygenase_sf"/>
</dbReference>
<keyword evidence="4" id="KW-0560">Oxidoreductase</keyword>
<sequence length="488" mass="54818">MIAMTHKRSVRVAIIGAGMSGICMAVKLQDAGIDSFTIFEKADDVGGTWRDNTYPGLTCDIPSRYYSYSFRPNPNWTHLLPPGPEIRAYFQQVAHERGIRPHIRFGADVSRAEYHDGTWRLTTAAGEETFDVLITATGVLRVPRYPDITGRETFAGAAFHSSRWDHSVTLPDKRIGVIGSGSTGVQIVAELGGNVRQLKLFQRTAQWICPMPNLRYSLLTRTALRRWPKLNGLPYRFWGWYVRYFFGKAPIRPGLQRAVVTFLSRWNLRLSVRDKQLRAKLTPKDLPMCKRLIFAGHFYRSVQQPGVEVITDAIDHIEPRGVVTADGTLHELDVLVYATGFDARAYVRPLEVIGETGLTLDEAWADGPVAYRSVAVPGFPNLFMLMGPHSPIGNQSLIPVAEDQADYATWWINQLRDGVVHAAAPTEAATKEYNESMKAAMPQTIWVTGCSSWYLGKDGLPELFPWTPETHHELLRQPELAHFDVRTA</sequence>
<keyword evidence="3" id="KW-0274">FAD</keyword>
<keyword evidence="2" id="KW-0285">Flavoprotein</keyword>
<evidence type="ECO:0000313" key="6">
    <source>
        <dbReference type="Proteomes" id="UP000465866"/>
    </source>
</evidence>
<comment type="similarity">
    <text evidence="1">Belongs to the FAD-binding monooxygenase family.</text>
</comment>
<gene>
    <name evidence="5" type="ORF">MCOO_11010</name>
</gene>
<keyword evidence="6" id="KW-1185">Reference proteome</keyword>
<dbReference type="Gene3D" id="3.50.50.60">
    <property type="entry name" value="FAD/NAD(P)-binding domain"/>
    <property type="match status" value="2"/>
</dbReference>
<evidence type="ECO:0000256" key="2">
    <source>
        <dbReference type="ARBA" id="ARBA00022630"/>
    </source>
</evidence>
<dbReference type="GO" id="GO:0050660">
    <property type="term" value="F:flavin adenine dinucleotide binding"/>
    <property type="evidence" value="ECO:0007669"/>
    <property type="project" value="InterPro"/>
</dbReference>